<dbReference type="OrthoDB" id="9805856at2"/>
<evidence type="ECO:0000256" key="1">
    <source>
        <dbReference type="SAM" id="Phobius"/>
    </source>
</evidence>
<dbReference type="AlphaFoldDB" id="Q6ARC9"/>
<organism evidence="3 4">
    <name type="scientific">Desulfotalea psychrophila (strain LSv54 / DSM 12343)</name>
    <dbReference type="NCBI Taxonomy" id="177439"/>
    <lineage>
        <taxon>Bacteria</taxon>
        <taxon>Pseudomonadati</taxon>
        <taxon>Thermodesulfobacteriota</taxon>
        <taxon>Desulfobulbia</taxon>
        <taxon>Desulfobulbales</taxon>
        <taxon>Desulfocapsaceae</taxon>
        <taxon>Desulfotalea</taxon>
    </lineage>
</organism>
<keyword evidence="1" id="KW-0472">Membrane</keyword>
<gene>
    <name evidence="3" type="ordered locus">DP0366</name>
</gene>
<dbReference type="HOGENOM" id="CLU_182767_2_0_7"/>
<evidence type="ECO:0000313" key="4">
    <source>
        <dbReference type="Proteomes" id="UP000000602"/>
    </source>
</evidence>
<reference evidence="4" key="1">
    <citation type="journal article" date="2004" name="Environ. Microbiol.">
        <title>The genome of Desulfotalea psychrophila, a sulfate-reducing bacterium from permanently cold Arctic sediments.</title>
        <authorList>
            <person name="Rabus R."/>
            <person name="Ruepp A."/>
            <person name="Frickey T."/>
            <person name="Rattei T."/>
            <person name="Fartmann B."/>
            <person name="Stark M."/>
            <person name="Bauer M."/>
            <person name="Zibat A."/>
            <person name="Lombardot T."/>
            <person name="Becker I."/>
            <person name="Amann J."/>
            <person name="Gellner K."/>
            <person name="Teeling H."/>
            <person name="Leuschner W.D."/>
            <person name="Gloeckner F.-O."/>
            <person name="Lupas A.N."/>
            <person name="Amann R."/>
            <person name="Klenk H.-P."/>
        </authorList>
    </citation>
    <scope>NUCLEOTIDE SEQUENCE [LARGE SCALE GENOMIC DNA]</scope>
    <source>
        <strain evidence="4">DSM 12343 / LSv54</strain>
    </source>
</reference>
<dbReference type="Proteomes" id="UP000000602">
    <property type="component" value="Chromosome"/>
</dbReference>
<dbReference type="InterPro" id="IPR025016">
    <property type="entry name" value="DUF3955"/>
</dbReference>
<name>Q6ARC9_DESPS</name>
<dbReference type="Pfam" id="PF13127">
    <property type="entry name" value="DUF3955"/>
    <property type="match status" value="1"/>
</dbReference>
<dbReference type="STRING" id="177439.DP0366"/>
<protein>
    <recommendedName>
        <fullName evidence="2">DUF3955 domain-containing protein</fullName>
    </recommendedName>
</protein>
<proteinExistence type="predicted"/>
<dbReference type="KEGG" id="dps:DP0366"/>
<feature type="transmembrane region" description="Helical" evidence="1">
    <location>
        <begin position="42"/>
        <end position="64"/>
    </location>
</feature>
<keyword evidence="1" id="KW-1133">Transmembrane helix</keyword>
<evidence type="ECO:0000313" key="3">
    <source>
        <dbReference type="EMBL" id="CAG35095.1"/>
    </source>
</evidence>
<keyword evidence="1" id="KW-0812">Transmembrane</keyword>
<evidence type="ECO:0000259" key="2">
    <source>
        <dbReference type="Pfam" id="PF13127"/>
    </source>
</evidence>
<dbReference type="EMBL" id="CR522870">
    <property type="protein sequence ID" value="CAG35095.1"/>
    <property type="molecule type" value="Genomic_DNA"/>
</dbReference>
<accession>Q6ARC9</accession>
<keyword evidence="4" id="KW-1185">Reference proteome</keyword>
<dbReference type="RefSeq" id="WP_011187611.1">
    <property type="nucleotide sequence ID" value="NC_006138.1"/>
</dbReference>
<sequence>MIKIIFSKTLCALLLLASITCMISYRIIGSSIDSEGFLHEPFALIPLGWLFFFLTLLTGGGYLLRTILKKIAQ</sequence>
<feature type="domain" description="DUF3955" evidence="2">
    <location>
        <begin position="8"/>
        <end position="65"/>
    </location>
</feature>